<dbReference type="OrthoDB" id="2576233at2759"/>
<evidence type="ECO:0000313" key="2">
    <source>
        <dbReference type="Proteomes" id="UP000053593"/>
    </source>
</evidence>
<keyword evidence="2" id="KW-1185">Reference proteome</keyword>
<dbReference type="AlphaFoldDB" id="A0A0D0BNZ7"/>
<accession>A0A0D0BNZ7</accession>
<dbReference type="HOGENOM" id="CLU_1594726_0_0_1"/>
<gene>
    <name evidence="1" type="ORF">GYMLUDRAFT_173865</name>
</gene>
<organism evidence="1 2">
    <name type="scientific">Collybiopsis luxurians FD-317 M1</name>
    <dbReference type="NCBI Taxonomy" id="944289"/>
    <lineage>
        <taxon>Eukaryota</taxon>
        <taxon>Fungi</taxon>
        <taxon>Dikarya</taxon>
        <taxon>Basidiomycota</taxon>
        <taxon>Agaricomycotina</taxon>
        <taxon>Agaricomycetes</taxon>
        <taxon>Agaricomycetidae</taxon>
        <taxon>Agaricales</taxon>
        <taxon>Marasmiineae</taxon>
        <taxon>Omphalotaceae</taxon>
        <taxon>Collybiopsis</taxon>
        <taxon>Collybiopsis luxurians</taxon>
    </lineage>
</organism>
<dbReference type="EMBL" id="KN834795">
    <property type="protein sequence ID" value="KIK56781.1"/>
    <property type="molecule type" value="Genomic_DNA"/>
</dbReference>
<sequence>MTTVLQSWHNNQDFFLTSGIWVDFNIPKFHSLLHYTLSIWLCGTTDNYNMEMFKHLHIDFSKEGWQVSNKRDHFPQMVTLLSRKEKIESFIFFMQWTSDTTLGSEPEDVAVEVDDPAIVVDKNNDDKGVTAKGIVCKDAMEVDEGADLFKNVIQLAKHALEPKKSLA</sequence>
<name>A0A0D0BNZ7_9AGAR</name>
<proteinExistence type="predicted"/>
<protein>
    <submittedName>
        <fullName evidence="1">Uncharacterized protein</fullName>
    </submittedName>
</protein>
<reference evidence="1 2" key="1">
    <citation type="submission" date="2014-04" db="EMBL/GenBank/DDBJ databases">
        <title>Evolutionary Origins and Diversification of the Mycorrhizal Mutualists.</title>
        <authorList>
            <consortium name="DOE Joint Genome Institute"/>
            <consortium name="Mycorrhizal Genomics Consortium"/>
            <person name="Kohler A."/>
            <person name="Kuo A."/>
            <person name="Nagy L.G."/>
            <person name="Floudas D."/>
            <person name="Copeland A."/>
            <person name="Barry K.W."/>
            <person name="Cichocki N."/>
            <person name="Veneault-Fourrey C."/>
            <person name="LaButti K."/>
            <person name="Lindquist E.A."/>
            <person name="Lipzen A."/>
            <person name="Lundell T."/>
            <person name="Morin E."/>
            <person name="Murat C."/>
            <person name="Riley R."/>
            <person name="Ohm R."/>
            <person name="Sun H."/>
            <person name="Tunlid A."/>
            <person name="Henrissat B."/>
            <person name="Grigoriev I.V."/>
            <person name="Hibbett D.S."/>
            <person name="Martin F."/>
        </authorList>
    </citation>
    <scope>NUCLEOTIDE SEQUENCE [LARGE SCALE GENOMIC DNA]</scope>
    <source>
        <strain evidence="1 2">FD-317 M1</strain>
    </source>
</reference>
<evidence type="ECO:0000313" key="1">
    <source>
        <dbReference type="EMBL" id="KIK56781.1"/>
    </source>
</evidence>
<dbReference type="Proteomes" id="UP000053593">
    <property type="component" value="Unassembled WGS sequence"/>
</dbReference>